<evidence type="ECO:0000313" key="1">
    <source>
        <dbReference type="EMBL" id="CAG8748101.1"/>
    </source>
</evidence>
<accession>A0A9N9IRB2</accession>
<dbReference type="Proteomes" id="UP000789396">
    <property type="component" value="Unassembled WGS sequence"/>
</dbReference>
<reference evidence="1" key="1">
    <citation type="submission" date="2021-06" db="EMBL/GenBank/DDBJ databases">
        <authorList>
            <person name="Kallberg Y."/>
            <person name="Tangrot J."/>
            <person name="Rosling A."/>
        </authorList>
    </citation>
    <scope>NUCLEOTIDE SEQUENCE</scope>
    <source>
        <strain evidence="1">IN212</strain>
    </source>
</reference>
<dbReference type="OrthoDB" id="2444122at2759"/>
<feature type="non-terminal residue" evidence="1">
    <location>
        <position position="69"/>
    </location>
</feature>
<evidence type="ECO:0000313" key="2">
    <source>
        <dbReference type="Proteomes" id="UP000789396"/>
    </source>
</evidence>
<organism evidence="1 2">
    <name type="scientific">Racocetra fulgida</name>
    <dbReference type="NCBI Taxonomy" id="60492"/>
    <lineage>
        <taxon>Eukaryota</taxon>
        <taxon>Fungi</taxon>
        <taxon>Fungi incertae sedis</taxon>
        <taxon>Mucoromycota</taxon>
        <taxon>Glomeromycotina</taxon>
        <taxon>Glomeromycetes</taxon>
        <taxon>Diversisporales</taxon>
        <taxon>Gigasporaceae</taxon>
        <taxon>Racocetra</taxon>
    </lineage>
</organism>
<gene>
    <name evidence="1" type="ORF">RFULGI_LOCUS13399</name>
</gene>
<feature type="non-terminal residue" evidence="1">
    <location>
        <position position="1"/>
    </location>
</feature>
<dbReference type="AlphaFoldDB" id="A0A9N9IRB2"/>
<name>A0A9N9IRB2_9GLOM</name>
<dbReference type="EMBL" id="CAJVPZ010035014">
    <property type="protein sequence ID" value="CAG8748101.1"/>
    <property type="molecule type" value="Genomic_DNA"/>
</dbReference>
<sequence length="69" mass="7824">GTQMFYQMNSGDKSAFFASLKNELSQFIPVKLERLNLIKGFQVANRGTSFAEQVQFLLTISDSDDNTER</sequence>
<keyword evidence="2" id="KW-1185">Reference proteome</keyword>
<proteinExistence type="predicted"/>
<comment type="caution">
    <text evidence="1">The sequence shown here is derived from an EMBL/GenBank/DDBJ whole genome shotgun (WGS) entry which is preliminary data.</text>
</comment>
<protein>
    <submittedName>
        <fullName evidence="1">17689_t:CDS:1</fullName>
    </submittedName>
</protein>